<keyword evidence="4 9" id="KW-0812">Transmembrane</keyword>
<keyword evidence="5" id="KW-0653">Protein transport</keyword>
<proteinExistence type="inferred from homology"/>
<evidence type="ECO:0000256" key="2">
    <source>
        <dbReference type="ARBA" id="ARBA00009063"/>
    </source>
</evidence>
<evidence type="ECO:0000256" key="6">
    <source>
        <dbReference type="ARBA" id="ARBA00022989"/>
    </source>
</evidence>
<comment type="subcellular location">
    <subcellularLocation>
        <location evidence="1">Membrane</location>
        <topology evidence="1">Single-pass type IV membrane protein</topology>
    </subcellularLocation>
</comment>
<dbReference type="GO" id="GO:0031201">
    <property type="term" value="C:SNARE complex"/>
    <property type="evidence" value="ECO:0007669"/>
    <property type="project" value="TreeGrafter"/>
</dbReference>
<dbReference type="GO" id="GO:0015031">
    <property type="term" value="P:protein transport"/>
    <property type="evidence" value="ECO:0007669"/>
    <property type="project" value="UniProtKB-KW"/>
</dbReference>
<dbReference type="InterPro" id="IPR010989">
    <property type="entry name" value="SNARE"/>
</dbReference>
<keyword evidence="8 9" id="KW-0472">Membrane</keyword>
<dbReference type="AlphaFoldDB" id="A0A7S3DBF1"/>
<protein>
    <recommendedName>
        <fullName evidence="10">t-SNARE coiled-coil homology domain-containing protein</fullName>
    </recommendedName>
</protein>
<dbReference type="GO" id="GO:0006890">
    <property type="term" value="P:retrograde vesicle-mediated transport, Golgi to endoplasmic reticulum"/>
    <property type="evidence" value="ECO:0007669"/>
    <property type="project" value="TreeGrafter"/>
</dbReference>
<evidence type="ECO:0000256" key="3">
    <source>
        <dbReference type="ARBA" id="ARBA00022448"/>
    </source>
</evidence>
<reference evidence="11" key="1">
    <citation type="submission" date="2021-01" db="EMBL/GenBank/DDBJ databases">
        <authorList>
            <person name="Corre E."/>
            <person name="Pelletier E."/>
            <person name="Niang G."/>
            <person name="Scheremetjew M."/>
            <person name="Finn R."/>
            <person name="Kale V."/>
            <person name="Holt S."/>
            <person name="Cochrane G."/>
            <person name="Meng A."/>
            <person name="Brown T."/>
            <person name="Cohen L."/>
        </authorList>
    </citation>
    <scope>NUCLEOTIDE SEQUENCE</scope>
    <source>
        <strain evidence="11">NIES-2562</strain>
    </source>
</reference>
<name>A0A7S3DBF1_9EUKA</name>
<dbReference type="InterPro" id="IPR000727">
    <property type="entry name" value="T_SNARE_dom"/>
</dbReference>
<evidence type="ECO:0000256" key="8">
    <source>
        <dbReference type="ARBA" id="ARBA00023136"/>
    </source>
</evidence>
<keyword evidence="3" id="KW-0813">Transport</keyword>
<evidence type="ECO:0000256" key="4">
    <source>
        <dbReference type="ARBA" id="ARBA00022692"/>
    </source>
</evidence>
<comment type="similarity">
    <text evidence="2">Belongs to the syntaxin family.</text>
</comment>
<accession>A0A7S3DBF1</accession>
<keyword evidence="6 9" id="KW-1133">Transmembrane helix</keyword>
<evidence type="ECO:0000256" key="5">
    <source>
        <dbReference type="ARBA" id="ARBA00022927"/>
    </source>
</evidence>
<gene>
    <name evidence="11" type="ORF">PBIL07802_LOCUS14356</name>
</gene>
<evidence type="ECO:0000256" key="1">
    <source>
        <dbReference type="ARBA" id="ARBA00004211"/>
    </source>
</evidence>
<evidence type="ECO:0000256" key="7">
    <source>
        <dbReference type="ARBA" id="ARBA00023054"/>
    </source>
</evidence>
<dbReference type="PANTHER" id="PTHR15959">
    <property type="entry name" value="SYNTAXIN-18"/>
    <property type="match status" value="1"/>
</dbReference>
<dbReference type="SUPFAM" id="SSF47661">
    <property type="entry name" value="t-snare proteins"/>
    <property type="match status" value="1"/>
</dbReference>
<feature type="transmembrane region" description="Helical" evidence="9">
    <location>
        <begin position="221"/>
        <end position="241"/>
    </location>
</feature>
<evidence type="ECO:0000313" key="11">
    <source>
        <dbReference type="EMBL" id="CAE0252129.1"/>
    </source>
</evidence>
<dbReference type="PROSITE" id="PS50192">
    <property type="entry name" value="T_SNARE"/>
    <property type="match status" value="1"/>
</dbReference>
<keyword evidence="7" id="KW-0175">Coiled coil</keyword>
<dbReference type="SUPFAM" id="SSF58038">
    <property type="entry name" value="SNARE fusion complex"/>
    <property type="match status" value="1"/>
</dbReference>
<sequence>MRDVLSSKRMNYFSNNKSISREKERDDLDREMDAARRSYSASIENLASLWESQEKDNFSYNSIQNRDFVLRSLRSQFSELVLVMEEFRKFRILERAKEDMKKRKLKEELARAASFITTPSSHSVVGSQSEVYDEAQSESEDPSLKYENDMVMAEIRSQFDDTKRLETSMEQISTITTEIATRLSEHSEQIGFIEDETEEALENIDKGNSELKKALRHSVSARIYMSIFMLLASAILLLLHWY</sequence>
<dbReference type="Gene3D" id="1.20.5.110">
    <property type="match status" value="1"/>
</dbReference>
<evidence type="ECO:0000256" key="9">
    <source>
        <dbReference type="SAM" id="Phobius"/>
    </source>
</evidence>
<organism evidence="11">
    <name type="scientific">Palpitomonas bilix</name>
    <dbReference type="NCBI Taxonomy" id="652834"/>
    <lineage>
        <taxon>Eukaryota</taxon>
        <taxon>Eukaryota incertae sedis</taxon>
    </lineage>
</organism>
<dbReference type="SMART" id="SM00397">
    <property type="entry name" value="t_SNARE"/>
    <property type="match status" value="1"/>
</dbReference>
<feature type="domain" description="T-SNARE coiled-coil homology" evidence="10">
    <location>
        <begin position="152"/>
        <end position="214"/>
    </location>
</feature>
<evidence type="ECO:0000259" key="10">
    <source>
        <dbReference type="PROSITE" id="PS50192"/>
    </source>
</evidence>
<dbReference type="GO" id="GO:0005783">
    <property type="term" value="C:endoplasmic reticulum"/>
    <property type="evidence" value="ECO:0007669"/>
    <property type="project" value="TreeGrafter"/>
</dbReference>
<dbReference type="Pfam" id="PF05739">
    <property type="entry name" value="SNARE"/>
    <property type="match status" value="1"/>
</dbReference>
<dbReference type="EMBL" id="HBIB01022041">
    <property type="protein sequence ID" value="CAE0252129.1"/>
    <property type="molecule type" value="Transcribed_RNA"/>
</dbReference>
<dbReference type="PANTHER" id="PTHR15959:SF0">
    <property type="entry name" value="SYNTAXIN-18"/>
    <property type="match status" value="1"/>
</dbReference>